<keyword evidence="4" id="KW-1185">Reference proteome</keyword>
<dbReference type="Pfam" id="PF00702">
    <property type="entry name" value="Hydrolase"/>
    <property type="match status" value="1"/>
</dbReference>
<dbReference type="AlphaFoldDB" id="A0A0B7FR61"/>
<dbReference type="InterPro" id="IPR051540">
    <property type="entry name" value="S-2-haloacid_dehalogenase"/>
</dbReference>
<dbReference type="SUPFAM" id="SSF56784">
    <property type="entry name" value="HAD-like"/>
    <property type="match status" value="1"/>
</dbReference>
<dbReference type="InterPro" id="IPR023214">
    <property type="entry name" value="HAD_sf"/>
</dbReference>
<dbReference type="NCBIfam" id="TIGR01428">
    <property type="entry name" value="HAD_type_II"/>
    <property type="match status" value="1"/>
</dbReference>
<dbReference type="EMBL" id="LN679142">
    <property type="protein sequence ID" value="CEL60155.1"/>
    <property type="molecule type" value="Genomic_DNA"/>
</dbReference>
<evidence type="ECO:0000313" key="3">
    <source>
        <dbReference type="EMBL" id="CEL60155.1"/>
    </source>
</evidence>
<evidence type="ECO:0000256" key="2">
    <source>
        <dbReference type="ARBA" id="ARBA00022801"/>
    </source>
</evidence>
<dbReference type="Gene3D" id="3.40.50.1000">
    <property type="entry name" value="HAD superfamily/HAD-like"/>
    <property type="match status" value="1"/>
</dbReference>
<proteinExistence type="inferred from homology"/>
<dbReference type="PANTHER" id="PTHR43316:SF3">
    <property type="entry name" value="HALOACID DEHALOGENASE, TYPE II (AFU_ORTHOLOGUE AFUA_2G07750)-RELATED"/>
    <property type="match status" value="1"/>
</dbReference>
<dbReference type="SFLD" id="SFLDG01129">
    <property type="entry name" value="C1.5:_HAD__Beta-PGM__Phosphata"/>
    <property type="match status" value="1"/>
</dbReference>
<dbReference type="OrthoDB" id="2363873at2759"/>
<sequence length="290" mass="32600">MSECPRDCADLGRDIIQDHHSSSVYHTVYQSRLPDELIQSTPIVKSMTNSLVGVKALVFDVFGTVFDWHTNVTKTLAAHARPESSLTHSQWALFAHKWRQGIFVYRHAAVERGKYFSPETIYLRTLEQLVNTEDVNEGWDEAKMKLVCEAWKEQTPWEDTLAGMESLKAKFIVAALSNGSAKDLITMNRASGVNWDYILTSDLINAMKPSPESYKTAIRLLGLKPEEIAMVAAHEYDLEAAKSHGMKTVYIDRETEDTLVDKSTLKGRFDLFIGSGGLQQLAKQLEDQSG</sequence>
<gene>
    <name evidence="3" type="ORF">RSOLAG1IB_09404</name>
</gene>
<evidence type="ECO:0000256" key="1">
    <source>
        <dbReference type="ARBA" id="ARBA00008106"/>
    </source>
</evidence>
<dbReference type="InterPro" id="IPR006439">
    <property type="entry name" value="HAD-SF_hydro_IA"/>
</dbReference>
<keyword evidence="2 3" id="KW-0378">Hydrolase</keyword>
<dbReference type="InterPro" id="IPR036412">
    <property type="entry name" value="HAD-like_sf"/>
</dbReference>
<dbReference type="GO" id="GO:0016791">
    <property type="term" value="F:phosphatase activity"/>
    <property type="evidence" value="ECO:0007669"/>
    <property type="project" value="UniProtKB-ARBA"/>
</dbReference>
<dbReference type="NCBIfam" id="TIGR01493">
    <property type="entry name" value="HAD-SF-IA-v2"/>
    <property type="match status" value="1"/>
</dbReference>
<dbReference type="Proteomes" id="UP000059188">
    <property type="component" value="Unassembled WGS sequence"/>
</dbReference>
<dbReference type="GO" id="GO:0018784">
    <property type="term" value="F:(S)-2-haloacid dehalogenase activity"/>
    <property type="evidence" value="ECO:0007669"/>
    <property type="project" value="UniProtKB-EC"/>
</dbReference>
<accession>A0A0B7FR61</accession>
<evidence type="ECO:0000313" key="4">
    <source>
        <dbReference type="Proteomes" id="UP000059188"/>
    </source>
</evidence>
<dbReference type="Gene3D" id="1.10.150.240">
    <property type="entry name" value="Putative phosphatase, domain 2"/>
    <property type="match status" value="1"/>
</dbReference>
<dbReference type="SFLD" id="SFLDS00003">
    <property type="entry name" value="Haloacid_Dehalogenase"/>
    <property type="match status" value="1"/>
</dbReference>
<dbReference type="InterPro" id="IPR023198">
    <property type="entry name" value="PGP-like_dom2"/>
</dbReference>
<protein>
    <submittedName>
        <fullName evidence="3">2-haloacid dehalogenase</fullName>
        <ecNumber evidence="3">3.8.1.2</ecNumber>
    </submittedName>
</protein>
<dbReference type="InterPro" id="IPR006328">
    <property type="entry name" value="2-HAD"/>
</dbReference>
<organism evidence="3 4">
    <name type="scientific">Thanatephorus cucumeris (strain AG1-IB / isolate 7/3/14)</name>
    <name type="common">Lettuce bottom rot fungus</name>
    <name type="synonym">Rhizoctonia solani</name>
    <dbReference type="NCBI Taxonomy" id="1108050"/>
    <lineage>
        <taxon>Eukaryota</taxon>
        <taxon>Fungi</taxon>
        <taxon>Dikarya</taxon>
        <taxon>Basidiomycota</taxon>
        <taxon>Agaricomycotina</taxon>
        <taxon>Agaricomycetes</taxon>
        <taxon>Cantharellales</taxon>
        <taxon>Ceratobasidiaceae</taxon>
        <taxon>Rhizoctonia</taxon>
        <taxon>Rhizoctonia solani AG-1</taxon>
    </lineage>
</organism>
<reference evidence="3 4" key="1">
    <citation type="submission" date="2014-11" db="EMBL/GenBank/DDBJ databases">
        <authorList>
            <person name="Wibberg Daniel"/>
        </authorList>
    </citation>
    <scope>NUCLEOTIDE SEQUENCE [LARGE SCALE GENOMIC DNA]</scope>
    <source>
        <strain evidence="3">Rhizoctonia solani AG1-IB 7/3/14</strain>
    </source>
</reference>
<dbReference type="PRINTS" id="PR00413">
    <property type="entry name" value="HADHALOGNASE"/>
</dbReference>
<comment type="similarity">
    <text evidence="1">Belongs to the HAD-like hydrolase superfamily. S-2-haloalkanoic acid dehalogenase family.</text>
</comment>
<name>A0A0B7FR61_THACB</name>
<dbReference type="EC" id="3.8.1.2" evidence="3"/>
<dbReference type="STRING" id="1108050.A0A0B7FR61"/>
<dbReference type="PANTHER" id="PTHR43316">
    <property type="entry name" value="HYDROLASE, HALOACID DELAHOGENASE-RELATED"/>
    <property type="match status" value="1"/>
</dbReference>